<reference evidence="2" key="1">
    <citation type="journal article" date="2007" name="Nature">
        <title>The grapevine genome sequence suggests ancestral hexaploidization in major angiosperm phyla.</title>
        <authorList>
            <consortium name="The French-Italian Public Consortium for Grapevine Genome Characterization."/>
            <person name="Jaillon O."/>
            <person name="Aury J.-M."/>
            <person name="Noel B."/>
            <person name="Policriti A."/>
            <person name="Clepet C."/>
            <person name="Casagrande A."/>
            <person name="Choisne N."/>
            <person name="Aubourg S."/>
            <person name="Vitulo N."/>
            <person name="Jubin C."/>
            <person name="Vezzi A."/>
            <person name="Legeai F."/>
            <person name="Hugueney P."/>
            <person name="Dasilva C."/>
            <person name="Horner D."/>
            <person name="Mica E."/>
            <person name="Jublot D."/>
            <person name="Poulain J."/>
            <person name="Bruyere C."/>
            <person name="Billault A."/>
            <person name="Segurens B."/>
            <person name="Gouyvenoux M."/>
            <person name="Ugarte E."/>
            <person name="Cattonaro F."/>
            <person name="Anthouard V."/>
            <person name="Vico V."/>
            <person name="Del Fabbro C."/>
            <person name="Alaux M."/>
            <person name="Di Gaspero G."/>
            <person name="Dumas V."/>
            <person name="Felice N."/>
            <person name="Paillard S."/>
            <person name="Juman I."/>
            <person name="Moroldo M."/>
            <person name="Scalabrin S."/>
            <person name="Canaguier A."/>
            <person name="Le Clainche I."/>
            <person name="Malacrida G."/>
            <person name="Durand E."/>
            <person name="Pesole G."/>
            <person name="Laucou V."/>
            <person name="Chatelet P."/>
            <person name="Merdinoglu D."/>
            <person name="Delledonne M."/>
            <person name="Pezzotti M."/>
            <person name="Lecharny A."/>
            <person name="Scarpelli C."/>
            <person name="Artiguenave F."/>
            <person name="Pe M.E."/>
            <person name="Valle G."/>
            <person name="Morgante M."/>
            <person name="Caboche M."/>
            <person name="Adam-Blondon A.-F."/>
            <person name="Weissenbach J."/>
            <person name="Quetier F."/>
            <person name="Wincker P."/>
        </authorList>
    </citation>
    <scope>NUCLEOTIDE SEQUENCE [LARGE SCALE GENOMIC DNA]</scope>
    <source>
        <strain evidence="2">cv. Pinot noir / PN40024</strain>
    </source>
</reference>
<dbReference type="AlphaFoldDB" id="F6HBR3"/>
<gene>
    <name evidence="1" type="ordered locus">VIT_09s0018g00420</name>
</gene>
<dbReference type="Proteomes" id="UP000009183">
    <property type="component" value="Chromosome 9"/>
</dbReference>
<dbReference type="InParanoid" id="F6HBR3"/>
<dbReference type="HOGENOM" id="CLU_1868888_0_0_1"/>
<dbReference type="EMBL" id="FN595513">
    <property type="protein sequence ID" value="CCB49662.1"/>
    <property type="molecule type" value="Genomic_DNA"/>
</dbReference>
<proteinExistence type="predicted"/>
<name>F6HBR3_VITVI</name>
<organism evidence="1 2">
    <name type="scientific">Vitis vinifera</name>
    <name type="common">Grape</name>
    <dbReference type="NCBI Taxonomy" id="29760"/>
    <lineage>
        <taxon>Eukaryota</taxon>
        <taxon>Viridiplantae</taxon>
        <taxon>Streptophyta</taxon>
        <taxon>Embryophyta</taxon>
        <taxon>Tracheophyta</taxon>
        <taxon>Spermatophyta</taxon>
        <taxon>Magnoliopsida</taxon>
        <taxon>eudicotyledons</taxon>
        <taxon>Gunneridae</taxon>
        <taxon>Pentapetalae</taxon>
        <taxon>rosids</taxon>
        <taxon>Vitales</taxon>
        <taxon>Vitaceae</taxon>
        <taxon>Viteae</taxon>
        <taxon>Vitis</taxon>
    </lineage>
</organism>
<keyword evidence="2" id="KW-1185">Reference proteome</keyword>
<evidence type="ECO:0000313" key="1">
    <source>
        <dbReference type="EMBL" id="CCB49662.1"/>
    </source>
</evidence>
<protein>
    <submittedName>
        <fullName evidence="1">Uncharacterized protein</fullName>
    </submittedName>
</protein>
<evidence type="ECO:0000313" key="2">
    <source>
        <dbReference type="Proteomes" id="UP000009183"/>
    </source>
</evidence>
<dbReference type="PaxDb" id="29760-VIT_09s0018g00420.t01"/>
<sequence>MDGCRSKQRQGVGSEQGTAMIIKRCVTVLNSLGQISDPRLIGSISSMIGQASRPQCASEEMPQMGLWPDRIPDVRHPEKVGLWPDRIPNVRHPEKVGRACMRIEIGVMQSEDMCMDINTMGRPPADVPPRLADEYAW</sequence>
<dbReference type="STRING" id="29760.F6HBR3"/>
<accession>F6HBR3</accession>